<keyword evidence="3" id="KW-1185">Reference proteome</keyword>
<feature type="compositionally biased region" description="Polar residues" evidence="1">
    <location>
        <begin position="205"/>
        <end position="229"/>
    </location>
</feature>
<dbReference type="EMBL" id="JAYKXP010000069">
    <property type="protein sequence ID" value="KAK7031272.1"/>
    <property type="molecule type" value="Genomic_DNA"/>
</dbReference>
<feature type="region of interest" description="Disordered" evidence="1">
    <location>
        <begin position="189"/>
        <end position="264"/>
    </location>
</feature>
<reference evidence="2 3" key="1">
    <citation type="submission" date="2024-01" db="EMBL/GenBank/DDBJ databases">
        <title>A draft genome for a cacao thread blight-causing isolate of Paramarasmius palmivorus.</title>
        <authorList>
            <person name="Baruah I.K."/>
            <person name="Bukari Y."/>
            <person name="Amoako-Attah I."/>
            <person name="Meinhardt L.W."/>
            <person name="Bailey B.A."/>
            <person name="Cohen S.P."/>
        </authorList>
    </citation>
    <scope>NUCLEOTIDE SEQUENCE [LARGE SCALE GENOMIC DNA]</scope>
    <source>
        <strain evidence="2 3">GH-12</strain>
    </source>
</reference>
<dbReference type="InterPro" id="IPR059179">
    <property type="entry name" value="MLKL-like_MCAfunc"/>
</dbReference>
<feature type="compositionally biased region" description="Polar residues" evidence="1">
    <location>
        <begin position="254"/>
        <end position="263"/>
    </location>
</feature>
<dbReference type="GO" id="GO:0007166">
    <property type="term" value="P:cell surface receptor signaling pathway"/>
    <property type="evidence" value="ECO:0007669"/>
    <property type="project" value="InterPro"/>
</dbReference>
<gene>
    <name evidence="2" type="ORF">VNI00_013523</name>
</gene>
<dbReference type="AlphaFoldDB" id="A0AAW0BWM4"/>
<feature type="region of interest" description="Disordered" evidence="1">
    <location>
        <begin position="1"/>
        <end position="27"/>
    </location>
</feature>
<dbReference type="Proteomes" id="UP001383192">
    <property type="component" value="Unassembled WGS sequence"/>
</dbReference>
<evidence type="ECO:0000313" key="2">
    <source>
        <dbReference type="EMBL" id="KAK7031272.1"/>
    </source>
</evidence>
<protein>
    <submittedName>
        <fullName evidence="2">Uncharacterized protein</fullName>
    </submittedName>
</protein>
<dbReference type="Gene3D" id="1.20.930.20">
    <property type="entry name" value="Adaptor protein Cbl, N-terminal domain"/>
    <property type="match status" value="1"/>
</dbReference>
<dbReference type="CDD" id="cd21037">
    <property type="entry name" value="MLKL_NTD"/>
    <property type="match status" value="1"/>
</dbReference>
<comment type="caution">
    <text evidence="2">The sequence shown here is derived from an EMBL/GenBank/DDBJ whole genome shotgun (WGS) entry which is preliminary data.</text>
</comment>
<evidence type="ECO:0000256" key="1">
    <source>
        <dbReference type="SAM" id="MobiDB-lite"/>
    </source>
</evidence>
<name>A0AAW0BWM4_9AGAR</name>
<dbReference type="InterPro" id="IPR036537">
    <property type="entry name" value="Adaptor_Cbl_N_dom_sf"/>
</dbReference>
<accession>A0AAW0BWM4</accession>
<proteinExistence type="predicted"/>
<sequence length="340" mass="37303">MSQHAGDSTPPLTDGTKQKPKSNRTNTAIEISTMTLQVLKEAGDVSPFPGAGAIASLALEILTAVQNARENKDALKRLAYDAVAVATAVVEQFEEIKKKEQTVPSSLEKHTETLKSTMEVIREFTDSQRKRNRLQRIMSSKSDATLIQDYRQQLQQAMGLFGVQSNIDISLALERVEQLLLQQKISDFTESTVESPTAAPLLHTDASNTTTLPSSETPVTEDTTPTSNGAPKPSGCPSPSEFLIGESPAPCDTPSASGTSVPSENFIPSEIPIPIHAQRNLHAQSQPQSICAPQFRRISATASYLIGFIFAHDVLQLIRIFYQRERNLQCCFWESECHHK</sequence>
<organism evidence="2 3">
    <name type="scientific">Paramarasmius palmivorus</name>
    <dbReference type="NCBI Taxonomy" id="297713"/>
    <lineage>
        <taxon>Eukaryota</taxon>
        <taxon>Fungi</taxon>
        <taxon>Dikarya</taxon>
        <taxon>Basidiomycota</taxon>
        <taxon>Agaricomycotina</taxon>
        <taxon>Agaricomycetes</taxon>
        <taxon>Agaricomycetidae</taxon>
        <taxon>Agaricales</taxon>
        <taxon>Marasmiineae</taxon>
        <taxon>Marasmiaceae</taxon>
        <taxon>Paramarasmius</taxon>
    </lineage>
</organism>
<evidence type="ECO:0000313" key="3">
    <source>
        <dbReference type="Proteomes" id="UP001383192"/>
    </source>
</evidence>